<feature type="domain" description="Tetrahydrofolate dehydrogenase/cyclohydrolase NAD(P)-binding" evidence="14">
    <location>
        <begin position="145"/>
        <end position="283"/>
    </location>
</feature>
<dbReference type="InterPro" id="IPR020630">
    <property type="entry name" value="THF_DH/CycHdrlase_cat_dom"/>
</dbReference>
<dbReference type="InterPro" id="IPR020867">
    <property type="entry name" value="THF_DH/CycHdrlase_CS"/>
</dbReference>
<dbReference type="GO" id="GO:0009086">
    <property type="term" value="P:methionine biosynthetic process"/>
    <property type="evidence" value="ECO:0007669"/>
    <property type="project" value="UniProtKB-KW"/>
</dbReference>
<dbReference type="Gene3D" id="3.40.50.10860">
    <property type="entry name" value="Leucine Dehydrogenase, chain A, domain 1"/>
    <property type="match status" value="1"/>
</dbReference>
<keyword evidence="9 12" id="KW-0368">Histidine biosynthesis</keyword>
<dbReference type="PANTHER" id="PTHR48099:SF5">
    <property type="entry name" value="C-1-TETRAHYDROFOLATE SYNTHASE, CYTOPLASMIC"/>
    <property type="match status" value="1"/>
</dbReference>
<proteinExistence type="inferred from homology"/>
<keyword evidence="10 12" id="KW-0486">Methionine biosynthesis</keyword>
<comment type="caution">
    <text evidence="15">The sequence shown here is derived from an EMBL/GenBank/DDBJ whole genome shotgun (WGS) entry which is preliminary data.</text>
</comment>
<dbReference type="EC" id="1.5.1.5" evidence="12"/>
<keyword evidence="5 12" id="KW-0658">Purine biosynthesis</keyword>
<comment type="pathway">
    <text evidence="1 12">One-carbon metabolism; tetrahydrofolate interconversion.</text>
</comment>
<gene>
    <name evidence="12" type="primary">folD</name>
    <name evidence="15" type="ORF">J0695_25995</name>
</gene>
<evidence type="ECO:0000313" key="16">
    <source>
        <dbReference type="Proteomes" id="UP000664167"/>
    </source>
</evidence>
<keyword evidence="7 12" id="KW-0521">NADP</keyword>
<keyword evidence="3 12" id="KW-0554">One-carbon metabolism</keyword>
<dbReference type="Pfam" id="PF00763">
    <property type="entry name" value="THF_DHG_CYH"/>
    <property type="match status" value="1"/>
</dbReference>
<dbReference type="PRINTS" id="PR00085">
    <property type="entry name" value="THFDHDRGNASE"/>
</dbReference>
<evidence type="ECO:0000256" key="10">
    <source>
        <dbReference type="ARBA" id="ARBA00023167"/>
    </source>
</evidence>
<dbReference type="HAMAP" id="MF_01576">
    <property type="entry name" value="THF_DHG_CYH"/>
    <property type="match status" value="1"/>
</dbReference>
<dbReference type="PANTHER" id="PTHR48099">
    <property type="entry name" value="C-1-TETRAHYDROFOLATE SYNTHASE, CYTOPLASMIC-RELATED"/>
    <property type="match status" value="1"/>
</dbReference>
<evidence type="ECO:0000256" key="1">
    <source>
        <dbReference type="ARBA" id="ARBA00004777"/>
    </source>
</evidence>
<evidence type="ECO:0000313" key="15">
    <source>
        <dbReference type="EMBL" id="MBO0515221.1"/>
    </source>
</evidence>
<keyword evidence="6 12" id="KW-0378">Hydrolase</keyword>
<dbReference type="CDD" id="cd01080">
    <property type="entry name" value="NAD_bind_m-THF_DH_Cyclohyd"/>
    <property type="match status" value="1"/>
</dbReference>
<evidence type="ECO:0000256" key="11">
    <source>
        <dbReference type="ARBA" id="ARBA00023268"/>
    </source>
</evidence>
<accession>A0A939JGI3</accession>
<dbReference type="FunFam" id="3.40.50.10860:FF:000005">
    <property type="entry name" value="C-1-tetrahydrofolate synthase, cytoplasmic, putative"/>
    <property type="match status" value="1"/>
</dbReference>
<dbReference type="InterPro" id="IPR046346">
    <property type="entry name" value="Aminoacid_DH-like_N_sf"/>
</dbReference>
<evidence type="ECO:0000256" key="3">
    <source>
        <dbReference type="ARBA" id="ARBA00022563"/>
    </source>
</evidence>
<comment type="similarity">
    <text evidence="12">Belongs to the tetrahydrofolate dehydrogenase/cyclohydrolase family.</text>
</comment>
<dbReference type="Pfam" id="PF02882">
    <property type="entry name" value="THF_DHG_CYH_C"/>
    <property type="match status" value="1"/>
</dbReference>
<dbReference type="EC" id="3.5.4.9" evidence="12"/>
<dbReference type="GO" id="GO:0004488">
    <property type="term" value="F:methylenetetrahydrofolate dehydrogenase (NADP+) activity"/>
    <property type="evidence" value="ECO:0007669"/>
    <property type="project" value="UniProtKB-UniRule"/>
</dbReference>
<dbReference type="Proteomes" id="UP000664167">
    <property type="component" value="Unassembled WGS sequence"/>
</dbReference>
<organism evidence="15 16">
    <name type="scientific">Streptomyces beijiangensis</name>
    <dbReference type="NCBI Taxonomy" id="163361"/>
    <lineage>
        <taxon>Bacteria</taxon>
        <taxon>Bacillati</taxon>
        <taxon>Actinomycetota</taxon>
        <taxon>Actinomycetes</taxon>
        <taxon>Kitasatosporales</taxon>
        <taxon>Streptomycetaceae</taxon>
        <taxon>Streptomyces</taxon>
    </lineage>
</organism>
<evidence type="ECO:0000256" key="7">
    <source>
        <dbReference type="ARBA" id="ARBA00022857"/>
    </source>
</evidence>
<dbReference type="SUPFAM" id="SSF53223">
    <property type="entry name" value="Aminoacid dehydrogenase-like, N-terminal domain"/>
    <property type="match status" value="1"/>
</dbReference>
<dbReference type="GO" id="GO:0035999">
    <property type="term" value="P:tetrahydrofolate interconversion"/>
    <property type="evidence" value="ECO:0007669"/>
    <property type="project" value="UniProtKB-UniRule"/>
</dbReference>
<comment type="function">
    <text evidence="12">Catalyzes the oxidation of 5,10-methylenetetrahydrofolate to 5,10-methenyltetrahydrofolate and then the hydrolysis of 5,10-methenyltetrahydrofolate to 10-formyltetrahydrofolate.</text>
</comment>
<dbReference type="InterPro" id="IPR020631">
    <property type="entry name" value="THF_DH/CycHdrlase_NAD-bd_dom"/>
</dbReference>
<dbReference type="GO" id="GO:0005829">
    <property type="term" value="C:cytosol"/>
    <property type="evidence" value="ECO:0007669"/>
    <property type="project" value="TreeGrafter"/>
</dbReference>
<dbReference type="SUPFAM" id="SSF51735">
    <property type="entry name" value="NAD(P)-binding Rossmann-fold domains"/>
    <property type="match status" value="1"/>
</dbReference>
<evidence type="ECO:0000256" key="6">
    <source>
        <dbReference type="ARBA" id="ARBA00022801"/>
    </source>
</evidence>
<keyword evidence="16" id="KW-1185">Reference proteome</keyword>
<dbReference type="GO" id="GO:0000105">
    <property type="term" value="P:L-histidine biosynthetic process"/>
    <property type="evidence" value="ECO:0007669"/>
    <property type="project" value="UniProtKB-KW"/>
</dbReference>
<keyword evidence="4 12" id="KW-0028">Amino-acid biosynthesis</keyword>
<dbReference type="PROSITE" id="PS00767">
    <property type="entry name" value="THF_DHG_CYH_2"/>
    <property type="match status" value="1"/>
</dbReference>
<dbReference type="GO" id="GO:0006164">
    <property type="term" value="P:purine nucleotide biosynthetic process"/>
    <property type="evidence" value="ECO:0007669"/>
    <property type="project" value="UniProtKB-KW"/>
</dbReference>
<comment type="catalytic activity">
    <reaction evidence="12">
        <text>(6R)-5,10-methylene-5,6,7,8-tetrahydrofolate + NADP(+) = (6R)-5,10-methenyltetrahydrofolate + NADPH</text>
        <dbReference type="Rhea" id="RHEA:22812"/>
        <dbReference type="ChEBI" id="CHEBI:15636"/>
        <dbReference type="ChEBI" id="CHEBI:57455"/>
        <dbReference type="ChEBI" id="CHEBI:57783"/>
        <dbReference type="ChEBI" id="CHEBI:58349"/>
        <dbReference type="EC" id="1.5.1.5"/>
    </reaction>
</comment>
<name>A0A939JGI3_9ACTN</name>
<keyword evidence="8 12" id="KW-0560">Oxidoreductase</keyword>
<evidence type="ECO:0000256" key="12">
    <source>
        <dbReference type="HAMAP-Rule" id="MF_01576"/>
    </source>
</evidence>
<comment type="catalytic activity">
    <reaction evidence="12">
        <text>(6R)-5,10-methenyltetrahydrofolate + H2O = (6R)-10-formyltetrahydrofolate + H(+)</text>
        <dbReference type="Rhea" id="RHEA:23700"/>
        <dbReference type="ChEBI" id="CHEBI:15377"/>
        <dbReference type="ChEBI" id="CHEBI:15378"/>
        <dbReference type="ChEBI" id="CHEBI:57455"/>
        <dbReference type="ChEBI" id="CHEBI:195366"/>
        <dbReference type="EC" id="3.5.4.9"/>
    </reaction>
</comment>
<comment type="subunit">
    <text evidence="2 12">Homodimer.</text>
</comment>
<dbReference type="FunFam" id="3.40.50.720:FF:000094">
    <property type="entry name" value="Bifunctional protein FolD"/>
    <property type="match status" value="1"/>
</dbReference>
<feature type="domain" description="Tetrahydrofolate dehydrogenase/cyclohydrolase catalytic" evidence="13">
    <location>
        <begin position="11"/>
        <end position="126"/>
    </location>
</feature>
<dbReference type="InterPro" id="IPR000672">
    <property type="entry name" value="THF_DH/CycHdrlase"/>
</dbReference>
<dbReference type="GO" id="GO:0004477">
    <property type="term" value="F:methenyltetrahydrofolate cyclohydrolase activity"/>
    <property type="evidence" value="ECO:0007669"/>
    <property type="project" value="UniProtKB-UniRule"/>
</dbReference>
<evidence type="ECO:0000256" key="9">
    <source>
        <dbReference type="ARBA" id="ARBA00023102"/>
    </source>
</evidence>
<keyword evidence="11 12" id="KW-0511">Multifunctional enzyme</keyword>
<dbReference type="InterPro" id="IPR036291">
    <property type="entry name" value="NAD(P)-bd_dom_sf"/>
</dbReference>
<comment type="caution">
    <text evidence="12">Lacks conserved residue(s) required for the propagation of feature annotation.</text>
</comment>
<dbReference type="Gene3D" id="3.40.50.720">
    <property type="entry name" value="NAD(P)-binding Rossmann-like Domain"/>
    <property type="match status" value="1"/>
</dbReference>
<protein>
    <recommendedName>
        <fullName evidence="12">Bifunctional protein FolD</fullName>
    </recommendedName>
    <domain>
        <recommendedName>
            <fullName evidence="12">Methylenetetrahydrofolate dehydrogenase</fullName>
            <ecNumber evidence="12">1.5.1.5</ecNumber>
        </recommendedName>
    </domain>
    <domain>
        <recommendedName>
            <fullName evidence="12">Methenyltetrahydrofolate cyclohydrolase</fullName>
            <ecNumber evidence="12">3.5.4.9</ecNumber>
        </recommendedName>
    </domain>
</protein>
<evidence type="ECO:0000256" key="5">
    <source>
        <dbReference type="ARBA" id="ARBA00022755"/>
    </source>
</evidence>
<dbReference type="RefSeq" id="WP_206965852.1">
    <property type="nucleotide sequence ID" value="NZ_BAAAJJ010000004.1"/>
</dbReference>
<evidence type="ECO:0000256" key="4">
    <source>
        <dbReference type="ARBA" id="ARBA00022605"/>
    </source>
</evidence>
<evidence type="ECO:0000259" key="14">
    <source>
        <dbReference type="Pfam" id="PF02882"/>
    </source>
</evidence>
<evidence type="ECO:0000259" key="13">
    <source>
        <dbReference type="Pfam" id="PF00763"/>
    </source>
</evidence>
<evidence type="ECO:0000256" key="8">
    <source>
        <dbReference type="ARBA" id="ARBA00023002"/>
    </source>
</evidence>
<feature type="binding site" evidence="12">
    <location>
        <begin position="171"/>
        <end position="173"/>
    </location>
    <ligand>
        <name>NADP(+)</name>
        <dbReference type="ChEBI" id="CHEBI:58349"/>
    </ligand>
</feature>
<dbReference type="EMBL" id="JAFLRJ010000263">
    <property type="protein sequence ID" value="MBO0515221.1"/>
    <property type="molecule type" value="Genomic_DNA"/>
</dbReference>
<reference evidence="15" key="1">
    <citation type="submission" date="2021-03" db="EMBL/GenBank/DDBJ databases">
        <title>Streptomyces poriferae sp. nov., a novel marine sponge-derived Actinobacteria species with anti-MRSA activity.</title>
        <authorList>
            <person name="Sandoval-Powers M."/>
            <person name="Kralova S."/>
            <person name="Nguyen G.-S."/>
            <person name="Fawwal D."/>
            <person name="Degnes K."/>
            <person name="Klinkenberg G."/>
            <person name="Sletta H."/>
            <person name="Wentzel A."/>
            <person name="Liles M.R."/>
        </authorList>
    </citation>
    <scope>NUCLEOTIDE SEQUENCE</scope>
    <source>
        <strain evidence="15">DSM 41794</strain>
    </source>
</reference>
<evidence type="ECO:0000256" key="2">
    <source>
        <dbReference type="ARBA" id="ARBA00011738"/>
    </source>
</evidence>
<sequence>MSQTRSTARLMDGTALARTTVAEAAASAAEIKRRTGVTPCLATVLVGEDPASVTYVKMKQNRCAKAGIESRHVTLPASVSTAELVAAVTALSDDPAVHGILLQHPVGPHIDERAAFEAISPAKDVDGVTMHSFAAMGFGEPGFVSCTPGGIMRLLDAYDVELSGKHAVVVGRSAILGKPAGMLLLARNATVTYCHSRTVDLAAHVRQADVLVAAVGKPEFIYGADIKPGAVVIDAGYNAGNVGDVDFESAAERASLITPVPGGVGPMTIAVLLAQTVGAAARQLGLDGV</sequence>
<dbReference type="AlphaFoldDB" id="A0A939JGI3"/>